<gene>
    <name evidence="2" type="ORF">F0562_020000</name>
</gene>
<sequence>MEEENPNTCRALITRDPNMPPNSPLSYFISITIPQPKLRIKIPKLLVKTMQRRSQKCSNEADEFDQNKNKNKCVKPRRLFLRKKVGSIIHNVFGSKKSQEIMEELEEDNEKKLNCGDGPFQISTPETKISKSYSLKEILEIENEREKQEMLEGLKSSQQSDMADKQPLKGPGSLSLSGLFITKDHLSFIKGKMNKACNCSYRDKRGDNGVGSSFRVIGKQESSSNLTRVPSGRAIGCRNIRRVKSTRKKVTKQVEEDSEQEGEELCKKRILMGGRCRTINLSGALHYDENGILLPEAIPCEELEITRLDSTQLNSTKLAT</sequence>
<evidence type="ECO:0000313" key="2">
    <source>
        <dbReference type="EMBL" id="KAA8545216.1"/>
    </source>
</evidence>
<dbReference type="AlphaFoldDB" id="A0A5J5BRI2"/>
<evidence type="ECO:0000256" key="1">
    <source>
        <dbReference type="SAM" id="MobiDB-lite"/>
    </source>
</evidence>
<dbReference type="PANTHER" id="PTHR33237">
    <property type="entry name" value="F2P16.13 PROTEIN-RELATED"/>
    <property type="match status" value="1"/>
</dbReference>
<dbReference type="OrthoDB" id="674685at2759"/>
<dbReference type="PANTHER" id="PTHR33237:SF39">
    <property type="match status" value="1"/>
</dbReference>
<keyword evidence="3" id="KW-1185">Reference proteome</keyword>
<name>A0A5J5BRI2_9ASTE</name>
<accession>A0A5J5BRI2</accession>
<proteinExistence type="predicted"/>
<protein>
    <submittedName>
        <fullName evidence="2">Uncharacterized protein</fullName>
    </submittedName>
</protein>
<dbReference type="Proteomes" id="UP000325577">
    <property type="component" value="Linkage Group LG10"/>
</dbReference>
<dbReference type="EMBL" id="CM018033">
    <property type="protein sequence ID" value="KAA8545216.1"/>
    <property type="molecule type" value="Genomic_DNA"/>
</dbReference>
<organism evidence="2 3">
    <name type="scientific">Nyssa sinensis</name>
    <dbReference type="NCBI Taxonomy" id="561372"/>
    <lineage>
        <taxon>Eukaryota</taxon>
        <taxon>Viridiplantae</taxon>
        <taxon>Streptophyta</taxon>
        <taxon>Embryophyta</taxon>
        <taxon>Tracheophyta</taxon>
        <taxon>Spermatophyta</taxon>
        <taxon>Magnoliopsida</taxon>
        <taxon>eudicotyledons</taxon>
        <taxon>Gunneridae</taxon>
        <taxon>Pentapetalae</taxon>
        <taxon>asterids</taxon>
        <taxon>Cornales</taxon>
        <taxon>Nyssaceae</taxon>
        <taxon>Nyssa</taxon>
    </lineage>
</organism>
<feature type="region of interest" description="Disordered" evidence="1">
    <location>
        <begin position="147"/>
        <end position="169"/>
    </location>
</feature>
<reference evidence="2 3" key="1">
    <citation type="submission" date="2019-09" db="EMBL/GenBank/DDBJ databases">
        <title>A chromosome-level genome assembly of the Chinese tupelo Nyssa sinensis.</title>
        <authorList>
            <person name="Yang X."/>
            <person name="Kang M."/>
            <person name="Yang Y."/>
            <person name="Xiong H."/>
            <person name="Wang M."/>
            <person name="Zhang Z."/>
            <person name="Wang Z."/>
            <person name="Wu H."/>
            <person name="Ma T."/>
            <person name="Liu J."/>
            <person name="Xi Z."/>
        </authorList>
    </citation>
    <scope>NUCLEOTIDE SEQUENCE [LARGE SCALE GENOMIC DNA]</scope>
    <source>
        <strain evidence="2">J267</strain>
        <tissue evidence="2">Leaf</tissue>
    </source>
</reference>
<evidence type="ECO:0000313" key="3">
    <source>
        <dbReference type="Proteomes" id="UP000325577"/>
    </source>
</evidence>